<protein>
    <submittedName>
        <fullName evidence="6">Integrase</fullName>
    </submittedName>
</protein>
<dbReference type="SUPFAM" id="SSF56349">
    <property type="entry name" value="DNA breaking-rejoining enzymes"/>
    <property type="match status" value="1"/>
</dbReference>
<evidence type="ECO:0000313" key="6">
    <source>
        <dbReference type="EMBL" id="MCT4332615.1"/>
    </source>
</evidence>
<dbReference type="Proteomes" id="UP001320702">
    <property type="component" value="Unassembled WGS sequence"/>
</dbReference>
<dbReference type="InterPro" id="IPR010998">
    <property type="entry name" value="Integrase_recombinase_N"/>
</dbReference>
<feature type="domain" description="Tyr recombinase" evidence="5">
    <location>
        <begin position="313"/>
        <end position="514"/>
    </location>
</feature>
<dbReference type="PANTHER" id="PTHR30349:SF41">
    <property type="entry name" value="INTEGRASE_RECOMBINASE PROTEIN MJ0367-RELATED"/>
    <property type="match status" value="1"/>
</dbReference>
<evidence type="ECO:0000259" key="5">
    <source>
        <dbReference type="PROSITE" id="PS51898"/>
    </source>
</evidence>
<dbReference type="InterPro" id="IPR013762">
    <property type="entry name" value="Integrase-like_cat_sf"/>
</dbReference>
<name>A0ABT2K9U4_9RHOB</name>
<keyword evidence="4" id="KW-0233">DNA recombination</keyword>
<gene>
    <name evidence="6" type="ORF">MU516_07010</name>
</gene>
<evidence type="ECO:0000256" key="1">
    <source>
        <dbReference type="ARBA" id="ARBA00008857"/>
    </source>
</evidence>
<proteinExistence type="inferred from homology"/>
<dbReference type="RefSeq" id="WP_260276504.1">
    <property type="nucleotide sequence ID" value="NZ_JANAVZ010000003.1"/>
</dbReference>
<dbReference type="InterPro" id="IPR050090">
    <property type="entry name" value="Tyrosine_recombinase_XerCD"/>
</dbReference>
<keyword evidence="7" id="KW-1185">Reference proteome</keyword>
<accession>A0ABT2K9U4</accession>
<sequence>MAGATRHLLNRNGRFFARLVVPKDLRRIVGKTELRSPLGPDRRTAMKNLPGAVAVLQDQLARAEHQLAASGSRPIQPGRYPLAPEQIAARHYAQRLAFDDTLRNDPRWPSMVIDDQHVADLRAAIAGTLDDARLAALVGDQVERFRYVGNHTAESGSDEWRTIARAVAAGELEALTRAAERDEGDFTGQPAHPMIANAQPPEAAPDPVSLSKLWNDYIKARVQAGFMRDGGKRMQPVQESLRKHLGHNDAARVTKKDLLEWRDLLLVNLSAKTVSDMYLSAVRSLFKWAYENDRLPGNPASMVKQPKPKKQRARESGYTDAEAVEVLKVSRSYKPKADKFGRIRETAKTVAAKRWVPIICAFSGARVSEITQLRKEDVRQEGERWVIRITPDAGSVKVGDYRDVPVHRQIVAEGFVEFVKAAKPGPLFHTGTDPEKFSAKAVRMTNTVGTWLQDAGLVPPSVLPNYAWRHRFKTQARDMGADIRVVDATQGHAGRTASDGYGDVTLIAKARVIDALPDYDLT</sequence>
<dbReference type="EMBL" id="JANAVZ010000003">
    <property type="protein sequence ID" value="MCT4332615.1"/>
    <property type="molecule type" value="Genomic_DNA"/>
</dbReference>
<dbReference type="PANTHER" id="PTHR30349">
    <property type="entry name" value="PHAGE INTEGRASE-RELATED"/>
    <property type="match status" value="1"/>
</dbReference>
<dbReference type="PROSITE" id="PS51898">
    <property type="entry name" value="TYR_RECOMBINASE"/>
    <property type="match status" value="1"/>
</dbReference>
<organism evidence="6 7">
    <name type="scientific">Paracoccus maritimus</name>
    <dbReference type="NCBI Taxonomy" id="2933292"/>
    <lineage>
        <taxon>Bacteria</taxon>
        <taxon>Pseudomonadati</taxon>
        <taxon>Pseudomonadota</taxon>
        <taxon>Alphaproteobacteria</taxon>
        <taxon>Rhodobacterales</taxon>
        <taxon>Paracoccaceae</taxon>
        <taxon>Paracoccus</taxon>
    </lineage>
</organism>
<comment type="similarity">
    <text evidence="1">Belongs to the 'phage' integrase family.</text>
</comment>
<keyword evidence="3" id="KW-0238">DNA-binding</keyword>
<keyword evidence="2" id="KW-0229">DNA integration</keyword>
<dbReference type="Gene3D" id="1.10.150.130">
    <property type="match status" value="1"/>
</dbReference>
<comment type="caution">
    <text evidence="6">The sequence shown here is derived from an EMBL/GenBank/DDBJ whole genome shotgun (WGS) entry which is preliminary data.</text>
</comment>
<dbReference type="InterPro" id="IPR002104">
    <property type="entry name" value="Integrase_catalytic"/>
</dbReference>
<dbReference type="InterPro" id="IPR011010">
    <property type="entry name" value="DNA_brk_join_enz"/>
</dbReference>
<dbReference type="Gene3D" id="1.10.443.10">
    <property type="entry name" value="Intergrase catalytic core"/>
    <property type="match status" value="1"/>
</dbReference>
<evidence type="ECO:0000256" key="3">
    <source>
        <dbReference type="ARBA" id="ARBA00023125"/>
    </source>
</evidence>
<reference evidence="6 7" key="1">
    <citation type="submission" date="2022-04" db="EMBL/GenBank/DDBJ databases">
        <title>Paracoccus sp. YLB-12 draft genome sequence.</title>
        <authorList>
            <person name="Yu L."/>
        </authorList>
    </citation>
    <scope>NUCLEOTIDE SEQUENCE [LARGE SCALE GENOMIC DNA]</scope>
    <source>
        <strain evidence="6 7">YLB-12</strain>
    </source>
</reference>
<evidence type="ECO:0000313" key="7">
    <source>
        <dbReference type="Proteomes" id="UP001320702"/>
    </source>
</evidence>
<evidence type="ECO:0000256" key="4">
    <source>
        <dbReference type="ARBA" id="ARBA00023172"/>
    </source>
</evidence>
<evidence type="ECO:0000256" key="2">
    <source>
        <dbReference type="ARBA" id="ARBA00022908"/>
    </source>
</evidence>